<dbReference type="PANTHER" id="PTHR43776:SF7">
    <property type="entry name" value="D,D-DIPEPTIDE TRANSPORT ATP-BINDING PROTEIN DDPF-RELATED"/>
    <property type="match status" value="1"/>
</dbReference>
<accession>A0A444PP01</accession>
<dbReference type="PROSITE" id="PS50893">
    <property type="entry name" value="ABC_TRANSPORTER_2"/>
    <property type="match status" value="1"/>
</dbReference>
<dbReference type="Pfam" id="PF00005">
    <property type="entry name" value="ABC_tran"/>
    <property type="match status" value="1"/>
</dbReference>
<evidence type="ECO:0000256" key="2">
    <source>
        <dbReference type="ARBA" id="ARBA00022448"/>
    </source>
</evidence>
<feature type="domain" description="ABC transporter" evidence="5">
    <location>
        <begin position="7"/>
        <end position="247"/>
    </location>
</feature>
<comment type="similarity">
    <text evidence="1">Belongs to the ABC transporter superfamily.</text>
</comment>
<dbReference type="PROSITE" id="PS00211">
    <property type="entry name" value="ABC_TRANSPORTER_1"/>
    <property type="match status" value="1"/>
</dbReference>
<dbReference type="PANTHER" id="PTHR43776">
    <property type="entry name" value="TRANSPORT ATP-BINDING PROTEIN"/>
    <property type="match status" value="1"/>
</dbReference>
<gene>
    <name evidence="6" type="ORF">ELQ90_16020</name>
</gene>
<keyword evidence="4 6" id="KW-0067">ATP-binding</keyword>
<dbReference type="InterPro" id="IPR003439">
    <property type="entry name" value="ABC_transporter-like_ATP-bd"/>
</dbReference>
<keyword evidence="2" id="KW-0813">Transport</keyword>
<evidence type="ECO:0000259" key="5">
    <source>
        <dbReference type="PROSITE" id="PS50893"/>
    </source>
</evidence>
<dbReference type="SMART" id="SM00382">
    <property type="entry name" value="AAA"/>
    <property type="match status" value="1"/>
</dbReference>
<reference evidence="6 7" key="1">
    <citation type="submission" date="2018-12" db="EMBL/GenBank/DDBJ databases">
        <authorList>
            <person name="Li F."/>
        </authorList>
    </citation>
    <scope>NUCLEOTIDE SEQUENCE [LARGE SCALE GENOMIC DNA]</scope>
    <source>
        <strain evidence="6 7">11W25H-1</strain>
    </source>
</reference>
<dbReference type="AlphaFoldDB" id="A0A444PP01"/>
<dbReference type="InterPro" id="IPR013563">
    <property type="entry name" value="Oligopep_ABC_C"/>
</dbReference>
<dbReference type="GO" id="GO:0005524">
    <property type="term" value="F:ATP binding"/>
    <property type="evidence" value="ECO:0007669"/>
    <property type="project" value="UniProtKB-KW"/>
</dbReference>
<dbReference type="Gene3D" id="3.40.50.300">
    <property type="entry name" value="P-loop containing nucleotide triphosphate hydrolases"/>
    <property type="match status" value="1"/>
</dbReference>
<dbReference type="OrthoDB" id="8481147at2"/>
<comment type="caution">
    <text evidence="6">The sequence shown here is derived from an EMBL/GenBank/DDBJ whole genome shotgun (WGS) entry which is preliminary data.</text>
</comment>
<evidence type="ECO:0000313" key="7">
    <source>
        <dbReference type="Proteomes" id="UP000288547"/>
    </source>
</evidence>
<dbReference type="InterPro" id="IPR050319">
    <property type="entry name" value="ABC_transp_ATP-bind"/>
</dbReference>
<dbReference type="SUPFAM" id="SSF52540">
    <property type="entry name" value="P-loop containing nucleoside triphosphate hydrolases"/>
    <property type="match status" value="1"/>
</dbReference>
<dbReference type="CDD" id="cd03257">
    <property type="entry name" value="ABC_NikE_OppD_transporters"/>
    <property type="match status" value="1"/>
</dbReference>
<evidence type="ECO:0000313" key="6">
    <source>
        <dbReference type="EMBL" id="RWZ46134.1"/>
    </source>
</evidence>
<evidence type="ECO:0000256" key="1">
    <source>
        <dbReference type="ARBA" id="ARBA00005417"/>
    </source>
</evidence>
<name>A0A444PP01_9MICO</name>
<dbReference type="GO" id="GO:0055085">
    <property type="term" value="P:transmembrane transport"/>
    <property type="evidence" value="ECO:0007669"/>
    <property type="project" value="UniProtKB-ARBA"/>
</dbReference>
<organism evidence="6 7">
    <name type="scientific">Labedella phragmitis</name>
    <dbReference type="NCBI Taxonomy" id="2498849"/>
    <lineage>
        <taxon>Bacteria</taxon>
        <taxon>Bacillati</taxon>
        <taxon>Actinomycetota</taxon>
        <taxon>Actinomycetes</taxon>
        <taxon>Micrococcales</taxon>
        <taxon>Microbacteriaceae</taxon>
        <taxon>Labedella</taxon>
    </lineage>
</organism>
<proteinExistence type="inferred from homology"/>
<evidence type="ECO:0000256" key="3">
    <source>
        <dbReference type="ARBA" id="ARBA00022741"/>
    </source>
</evidence>
<dbReference type="InterPro" id="IPR017871">
    <property type="entry name" value="ABC_transporter-like_CS"/>
</dbReference>
<keyword evidence="3" id="KW-0547">Nucleotide-binding</keyword>
<dbReference type="EMBL" id="RZNB01000009">
    <property type="protein sequence ID" value="RWZ46134.1"/>
    <property type="molecule type" value="Genomic_DNA"/>
</dbReference>
<keyword evidence="7" id="KW-1185">Reference proteome</keyword>
<sequence length="279" mass="29784">MTERIVLDARDLVVRYPGSPPVVAVDGVSFTIAAGETVALVGESGSGKSSVARAVAGIDRPAEGNVRFDEGPVEPLGVRRRARSLTAIQMVFQDPSTSLNPRRRVGDQVADGIAAARARGLEGSRPEEWFERVGLDPSWVSRFPHQFSGGQKQRIAIARALAARPHLLVADEPISALDASTQSSVAALMRDLVAELGAGMLFISHDLAVVQRIADRTLVMYAGRVMESGDTAKLWADPQHPYTRALLAAIPKPDGTGRIPAAPTLDDRASWTTVPPITD</sequence>
<dbReference type="Proteomes" id="UP000288547">
    <property type="component" value="Unassembled WGS sequence"/>
</dbReference>
<dbReference type="InterPro" id="IPR027417">
    <property type="entry name" value="P-loop_NTPase"/>
</dbReference>
<dbReference type="GO" id="GO:0015833">
    <property type="term" value="P:peptide transport"/>
    <property type="evidence" value="ECO:0007669"/>
    <property type="project" value="InterPro"/>
</dbReference>
<protein>
    <submittedName>
        <fullName evidence="6">ABC transporter ATP-binding protein</fullName>
    </submittedName>
</protein>
<dbReference type="InterPro" id="IPR003593">
    <property type="entry name" value="AAA+_ATPase"/>
</dbReference>
<dbReference type="GO" id="GO:0016887">
    <property type="term" value="F:ATP hydrolysis activity"/>
    <property type="evidence" value="ECO:0007669"/>
    <property type="project" value="InterPro"/>
</dbReference>
<evidence type="ECO:0000256" key="4">
    <source>
        <dbReference type="ARBA" id="ARBA00022840"/>
    </source>
</evidence>
<dbReference type="Pfam" id="PF08352">
    <property type="entry name" value="oligo_HPY"/>
    <property type="match status" value="1"/>
</dbReference>
<dbReference type="RefSeq" id="WP_128496312.1">
    <property type="nucleotide sequence ID" value="NZ_RZNB01000009.1"/>
</dbReference>